<keyword evidence="1 2" id="KW-0238">DNA-binding</keyword>
<reference evidence="5 6" key="1">
    <citation type="submission" date="2017-06" db="EMBL/GenBank/DDBJ databases">
        <authorList>
            <person name="Kim H.J."/>
            <person name="Triplett B.A."/>
        </authorList>
    </citation>
    <scope>NUCLEOTIDE SEQUENCE [LARGE SCALE GENOMIC DNA]</scope>
    <source>
        <strain evidence="5">FRACA_ARgP5</strain>
    </source>
</reference>
<dbReference type="Pfam" id="PF00440">
    <property type="entry name" value="TetR_N"/>
    <property type="match status" value="1"/>
</dbReference>
<sequence length="215" mass="22618">MDMAVVPSSATGGRRVPGVRGTGGPPRRLSREDWITGALEAIAAGGLAAVAVEPVAARLGATKGSFYWHFANREELLTAALLVWEQRGTAEVIDELEAIADPALRLRALFARAFGATVTGSVEAALLADAPSPLVAPVLERVTQRRLEYLERIYSALGQPAPQARGRAVLAYTTYLGLFSLRRAAPTAVTEKGLSAALEQFLASPPEAGGTPSEE</sequence>
<dbReference type="PANTHER" id="PTHR30055">
    <property type="entry name" value="HTH-TYPE TRANSCRIPTIONAL REGULATOR RUTR"/>
    <property type="match status" value="1"/>
</dbReference>
<evidence type="ECO:0000313" key="5">
    <source>
        <dbReference type="EMBL" id="SNQ50534.1"/>
    </source>
</evidence>
<dbReference type="Gene3D" id="1.10.357.10">
    <property type="entry name" value="Tetracycline Repressor, domain 2"/>
    <property type="match status" value="1"/>
</dbReference>
<protein>
    <submittedName>
        <fullName evidence="5">TetR family transcriptional regulator</fullName>
    </submittedName>
</protein>
<name>A0A2I2KXZ2_9ACTN</name>
<evidence type="ECO:0000256" key="2">
    <source>
        <dbReference type="PROSITE-ProRule" id="PRU00335"/>
    </source>
</evidence>
<accession>A0A2I2KXZ2</accession>
<feature type="region of interest" description="Disordered" evidence="3">
    <location>
        <begin position="1"/>
        <end position="27"/>
    </location>
</feature>
<evidence type="ECO:0000313" key="6">
    <source>
        <dbReference type="Proteomes" id="UP000234331"/>
    </source>
</evidence>
<evidence type="ECO:0000259" key="4">
    <source>
        <dbReference type="PROSITE" id="PS50977"/>
    </source>
</evidence>
<feature type="DNA-binding region" description="H-T-H motif" evidence="2">
    <location>
        <begin position="51"/>
        <end position="70"/>
    </location>
</feature>
<evidence type="ECO:0000256" key="1">
    <source>
        <dbReference type="ARBA" id="ARBA00023125"/>
    </source>
</evidence>
<keyword evidence="6" id="KW-1185">Reference proteome</keyword>
<dbReference type="Proteomes" id="UP000234331">
    <property type="component" value="Unassembled WGS sequence"/>
</dbReference>
<dbReference type="InterPro" id="IPR001647">
    <property type="entry name" value="HTH_TetR"/>
</dbReference>
<dbReference type="GO" id="GO:0003700">
    <property type="term" value="F:DNA-binding transcription factor activity"/>
    <property type="evidence" value="ECO:0007669"/>
    <property type="project" value="TreeGrafter"/>
</dbReference>
<feature type="domain" description="HTH tetR-type" evidence="4">
    <location>
        <begin position="28"/>
        <end position="88"/>
    </location>
</feature>
<dbReference type="GO" id="GO:0000976">
    <property type="term" value="F:transcription cis-regulatory region binding"/>
    <property type="evidence" value="ECO:0007669"/>
    <property type="project" value="TreeGrafter"/>
</dbReference>
<evidence type="ECO:0000256" key="3">
    <source>
        <dbReference type="SAM" id="MobiDB-lite"/>
    </source>
</evidence>
<dbReference type="PROSITE" id="PS50977">
    <property type="entry name" value="HTH_TETR_2"/>
    <property type="match status" value="1"/>
</dbReference>
<dbReference type="InterPro" id="IPR009057">
    <property type="entry name" value="Homeodomain-like_sf"/>
</dbReference>
<dbReference type="EMBL" id="FZMO01000423">
    <property type="protein sequence ID" value="SNQ50534.1"/>
    <property type="molecule type" value="Genomic_DNA"/>
</dbReference>
<dbReference type="InterPro" id="IPR050109">
    <property type="entry name" value="HTH-type_TetR-like_transc_reg"/>
</dbReference>
<gene>
    <name evidence="5" type="ORF">FRACA_480023</name>
</gene>
<dbReference type="PANTHER" id="PTHR30055:SF237">
    <property type="entry name" value="TRANSCRIPTIONAL REPRESSOR MCE3R"/>
    <property type="match status" value="1"/>
</dbReference>
<organism evidence="5 6">
    <name type="scientific">Frankia canadensis</name>
    <dbReference type="NCBI Taxonomy" id="1836972"/>
    <lineage>
        <taxon>Bacteria</taxon>
        <taxon>Bacillati</taxon>
        <taxon>Actinomycetota</taxon>
        <taxon>Actinomycetes</taxon>
        <taxon>Frankiales</taxon>
        <taxon>Frankiaceae</taxon>
        <taxon>Frankia</taxon>
    </lineage>
</organism>
<proteinExistence type="predicted"/>
<dbReference type="AlphaFoldDB" id="A0A2I2KXZ2"/>
<dbReference type="SUPFAM" id="SSF46689">
    <property type="entry name" value="Homeodomain-like"/>
    <property type="match status" value="1"/>
</dbReference>